<reference evidence="1" key="1">
    <citation type="journal article" date="2020" name="Nature">
        <title>Giant virus diversity and host interactions through global metagenomics.</title>
        <authorList>
            <person name="Schulz F."/>
            <person name="Roux S."/>
            <person name="Paez-Espino D."/>
            <person name="Jungbluth S."/>
            <person name="Walsh D.A."/>
            <person name="Denef V.J."/>
            <person name="McMahon K.D."/>
            <person name="Konstantinidis K.T."/>
            <person name="Eloe-Fadrosh E.A."/>
            <person name="Kyrpides N.C."/>
            <person name="Woyke T."/>
        </authorList>
    </citation>
    <scope>NUCLEOTIDE SEQUENCE</scope>
    <source>
        <strain evidence="1">GVMAG-M-3300009155-48</strain>
    </source>
</reference>
<dbReference type="Gene3D" id="3.40.50.150">
    <property type="entry name" value="Vaccinia Virus protein VP39"/>
    <property type="match status" value="1"/>
</dbReference>
<proteinExistence type="predicted"/>
<dbReference type="InterPro" id="IPR029063">
    <property type="entry name" value="SAM-dependent_MTases_sf"/>
</dbReference>
<dbReference type="CDD" id="cd02440">
    <property type="entry name" value="AdoMet_MTases"/>
    <property type="match status" value="1"/>
</dbReference>
<accession>A0A6C0ETC0</accession>
<sequence>MKFLSLEKFLEIYSKNSLKDFDDFMKKTKVRIGTNTKTLIQYSYEKNISKNDLQMIFENIQRRNEYLERFYMTSLKIPDNKNDMHISEPPMIQSKMNNNEKVNYKNVIRNMFYKDILEKTKSGLENNPTYMQVLADFYLYNIIDYKILTPSALHYIKQGRIGSVFSSYYFRASIMNPYLVYSLNHSVLKGTKIFTPTMGWGSYCYGFLECPYVTEYVGTDVIPNVCKKTQQFANTFYPSKTTTIYCEPSEDLAKNYNFKKKYREHFDVVFFSPPYFRLELYSGGKQSTSRYKSYDEWLEKYWQKTIELCHHVLVPGGKICYILSGYGSENTDGIYNLIQDMNNITKDVFKCSPKILKMHNKDVHVTKHRETDEKIIIFKK</sequence>
<evidence type="ECO:0000313" key="1">
    <source>
        <dbReference type="EMBL" id="QHT31763.1"/>
    </source>
</evidence>
<name>A0A6C0ETC0_9ZZZZ</name>
<dbReference type="AlphaFoldDB" id="A0A6C0ETC0"/>
<organism evidence="1">
    <name type="scientific">viral metagenome</name>
    <dbReference type="NCBI Taxonomy" id="1070528"/>
    <lineage>
        <taxon>unclassified sequences</taxon>
        <taxon>metagenomes</taxon>
        <taxon>organismal metagenomes</taxon>
    </lineage>
</organism>
<dbReference type="EMBL" id="MN738925">
    <property type="protein sequence ID" value="QHT31763.1"/>
    <property type="molecule type" value="Genomic_DNA"/>
</dbReference>
<protein>
    <recommendedName>
        <fullName evidence="2">DNA methylase N-4/N-6 domain-containing protein</fullName>
    </recommendedName>
</protein>
<dbReference type="SUPFAM" id="SSF53335">
    <property type="entry name" value="S-adenosyl-L-methionine-dependent methyltransferases"/>
    <property type="match status" value="1"/>
</dbReference>
<evidence type="ECO:0008006" key="2">
    <source>
        <dbReference type="Google" id="ProtNLM"/>
    </source>
</evidence>